<evidence type="ECO:0000256" key="4">
    <source>
        <dbReference type="ARBA" id="ARBA00022844"/>
    </source>
</evidence>
<evidence type="ECO:0000313" key="8">
    <source>
        <dbReference type="EMBL" id="DAD50248.1"/>
    </source>
</evidence>
<name>A0A8S5KY71_9VIRU</name>
<accession>A0A8S5KY71</accession>
<dbReference type="RefSeq" id="YP_010769994.1">
    <property type="nucleotide sequence ID" value="NC_074130.1"/>
</dbReference>
<keyword evidence="3" id="KW-1161">Viral attachment to host cell</keyword>
<reference evidence="8 9" key="1">
    <citation type="submission" date="2020-09" db="EMBL/GenBank/DDBJ databases">
        <title>Leviviricetes taxonomy.</title>
        <authorList>
            <person name="Stockdale S.R."/>
            <person name="Callanan J."/>
            <person name="Adriaenssens E.M."/>
            <person name="Kuhn J.H."/>
            <person name="Rumnieks J."/>
            <person name="Shkoporov A."/>
            <person name="Draper L.A."/>
            <person name="Ross P."/>
            <person name="Hill C."/>
        </authorList>
    </citation>
    <scope>NUCLEOTIDE SEQUENCE [LARGE SCALE GENOMIC DNA]</scope>
</reference>
<gene>
    <name evidence="8" type="primary">Gephyllon.3_12_1</name>
</gene>
<evidence type="ECO:0000256" key="3">
    <source>
        <dbReference type="ARBA" id="ARBA00022804"/>
    </source>
</evidence>
<evidence type="ECO:0000313" key="9">
    <source>
        <dbReference type="Proteomes" id="UP000676521"/>
    </source>
</evidence>
<proteinExistence type="inferred from homology"/>
<dbReference type="GO" id="GO:0044423">
    <property type="term" value="C:virion component"/>
    <property type="evidence" value="ECO:0007669"/>
    <property type="project" value="UniProtKB-KW"/>
</dbReference>
<evidence type="ECO:0000256" key="5">
    <source>
        <dbReference type="ARBA" id="ARBA00023104"/>
    </source>
</evidence>
<keyword evidence="6" id="KW-1160">Virus entry into host cell</keyword>
<dbReference type="Pfam" id="PF03863">
    <property type="entry name" value="Phage_mat-A"/>
    <property type="match status" value="1"/>
</dbReference>
<comment type="similarity">
    <text evidence="7">Belongs to the Leviviricetes maturation protein family.</text>
</comment>
<evidence type="ECO:0000256" key="2">
    <source>
        <dbReference type="ARBA" id="ARBA00022581"/>
    </source>
</evidence>
<dbReference type="Proteomes" id="UP000676521">
    <property type="component" value="Segment"/>
</dbReference>
<dbReference type="GO" id="GO:0039666">
    <property type="term" value="P:virion attachment to host cell pilus"/>
    <property type="evidence" value="ECO:0007669"/>
    <property type="project" value="UniProtKB-KW"/>
</dbReference>
<organism evidence="8 9">
    <name type="scientific">ssRNA phage Gephyllon.3_12</name>
    <dbReference type="NCBI Taxonomy" id="2786152"/>
    <lineage>
        <taxon>Viruses</taxon>
        <taxon>Riboviria</taxon>
        <taxon>Orthornavirae</taxon>
        <taxon>Lenarviricota</taxon>
        <taxon>Leviviricetes</taxon>
        <taxon>Norzivirales</taxon>
        <taxon>Fiersviridae</taxon>
        <taxon>Vohsuavirus</taxon>
        <taxon>Vohsuavirus soladaptatum</taxon>
    </lineage>
</organism>
<evidence type="ECO:0000256" key="7">
    <source>
        <dbReference type="ARBA" id="ARBA00035110"/>
    </source>
</evidence>
<keyword evidence="5" id="KW-1175">Viral attachment to host cell pilus</keyword>
<keyword evidence="2" id="KW-0945">Host-virus interaction</keyword>
<sequence length="414" mass="44748">MATDTATKRSVFKDEYQLNGMISSHVTRNSVTKLEFHPDKVSGGFITLPNGGQFRAPTPYKRRAVVMGVGKGQSSSYINAPFTPSRLVTSPGGYVSDILFGPNCPVFPLTGTVGRFQDFPAVPASMGGEASTKALLSIAGQKAGIAEDLATFKQTVGLLKNPCGALYALLKETWDHAALRKYLRKSIREIRAEGPLTSAAQQYLEYVYGWKPLMSDIYGIIALLKEQGNKNLLLSGTGQSIRQMGAAGLEAVDFSLKDRTVLTSLNDVSKVSCKIWGRIDPAHTGLRALNQLGLLNPVSLAYELIPWSFVVDWFVPIGPVLSALTAPAGLIFVSGTTSVRAKLNGTFESHAYAYDSKVISLNPASGTMTYDGYNRSVMTGWPHPGPWVNPTPFSGDRWLKALALAITNLRGLRI</sequence>
<protein>
    <submittedName>
        <fullName evidence="8">Maturation protein</fullName>
    </submittedName>
</protein>
<evidence type="ECO:0000256" key="6">
    <source>
        <dbReference type="ARBA" id="ARBA00023296"/>
    </source>
</evidence>
<keyword evidence="4" id="KW-0946">Virion</keyword>
<dbReference type="KEGG" id="vg:80399173"/>
<dbReference type="EMBL" id="BK013472">
    <property type="protein sequence ID" value="DAD50248.1"/>
    <property type="molecule type" value="Genomic_RNA"/>
</dbReference>
<dbReference type="InterPro" id="IPR005563">
    <property type="entry name" value="A_protein"/>
</dbReference>
<dbReference type="GeneID" id="80399173"/>
<keyword evidence="9" id="KW-1185">Reference proteome</keyword>
<evidence type="ECO:0000256" key="1">
    <source>
        <dbReference type="ARBA" id="ARBA00004328"/>
    </source>
</evidence>
<comment type="subcellular location">
    <subcellularLocation>
        <location evidence="1">Virion</location>
    </subcellularLocation>
</comment>